<keyword evidence="3 6" id="KW-0378">Hydrolase</keyword>
<dbReference type="CDD" id="cd07326">
    <property type="entry name" value="M56_BlaR1_MecR1_like"/>
    <property type="match status" value="1"/>
</dbReference>
<evidence type="ECO:0000256" key="6">
    <source>
        <dbReference type="RuleBase" id="RU003983"/>
    </source>
</evidence>
<dbReference type="Pfam" id="PF01435">
    <property type="entry name" value="Peptidase_M48"/>
    <property type="match status" value="1"/>
</dbReference>
<keyword evidence="7" id="KW-0472">Membrane</keyword>
<evidence type="ECO:0000256" key="4">
    <source>
        <dbReference type="ARBA" id="ARBA00022833"/>
    </source>
</evidence>
<dbReference type="Gene3D" id="3.30.2010.10">
    <property type="entry name" value="Metalloproteases ('zincins'), catalytic domain"/>
    <property type="match status" value="1"/>
</dbReference>
<name>A0ABY8QY76_9MICO</name>
<evidence type="ECO:0000256" key="1">
    <source>
        <dbReference type="ARBA" id="ARBA00022670"/>
    </source>
</evidence>
<keyword evidence="7" id="KW-1133">Transmembrane helix</keyword>
<feature type="transmembrane region" description="Helical" evidence="7">
    <location>
        <begin position="6"/>
        <end position="23"/>
    </location>
</feature>
<keyword evidence="10" id="KW-1185">Reference proteome</keyword>
<evidence type="ECO:0000313" key="10">
    <source>
        <dbReference type="Proteomes" id="UP001209083"/>
    </source>
</evidence>
<evidence type="ECO:0000256" key="3">
    <source>
        <dbReference type="ARBA" id="ARBA00022801"/>
    </source>
</evidence>
<dbReference type="RefSeq" id="WP_349640153.1">
    <property type="nucleotide sequence ID" value="NZ_CP090958.1"/>
</dbReference>
<dbReference type="Proteomes" id="UP001209083">
    <property type="component" value="Chromosome"/>
</dbReference>
<dbReference type="PANTHER" id="PTHR34978:SF3">
    <property type="entry name" value="SLR0241 PROTEIN"/>
    <property type="match status" value="1"/>
</dbReference>
<proteinExistence type="inferred from homology"/>
<feature type="transmembrane region" description="Helical" evidence="7">
    <location>
        <begin position="35"/>
        <end position="61"/>
    </location>
</feature>
<sequence length="307" mass="32804">MATIGLLLAALAIILAWPAPLLLSRSRWPDRDPLAALVLWQAIGLAGGLSMIGAGLVFGVAPLGDNLPHALGRLAHNILTGSPFRGLGVGHCIVLIVAALLAVRLAGTLVWSFLQTIRHRRRHRELLALLSSPSPSHPRTRVLELELPVAYCLPGNKATTVLSAGLVELLKPGELHAVIAHERAHLRQRHDLLVLPFVAWKQALPFLPTPVVAHRSVTALVEMLADDQACRNNDRLILANAIAQTTSARELAGKVGVVADDTVIAARVHRLRVDESTLAVPVRAAILLGSIALFAVPTALLWAPMFG</sequence>
<keyword evidence="4 6" id="KW-0862">Zinc</keyword>
<dbReference type="InterPro" id="IPR052173">
    <property type="entry name" value="Beta-lactam_resp_regulator"/>
</dbReference>
<keyword evidence="5 6" id="KW-0482">Metalloprotease</keyword>
<reference evidence="9 10" key="1">
    <citation type="submission" date="2023-05" db="EMBL/GenBank/DDBJ databases">
        <title>Lithophilousrod everest ZFBP1038 complete genpme.</title>
        <authorList>
            <person name="Tian M."/>
        </authorList>
    </citation>
    <scope>NUCLEOTIDE SEQUENCE [LARGE SCALE GENOMIC DNA]</scope>
    <source>
        <strain evidence="9 10">ZFBP1038</strain>
    </source>
</reference>
<evidence type="ECO:0000256" key="5">
    <source>
        <dbReference type="ARBA" id="ARBA00023049"/>
    </source>
</evidence>
<feature type="domain" description="Peptidase M48" evidence="8">
    <location>
        <begin position="136"/>
        <end position="196"/>
    </location>
</feature>
<dbReference type="InterPro" id="IPR001915">
    <property type="entry name" value="Peptidase_M48"/>
</dbReference>
<dbReference type="EC" id="3.4.24.-" evidence="9"/>
<evidence type="ECO:0000313" key="9">
    <source>
        <dbReference type="EMBL" id="WGW13334.1"/>
    </source>
</evidence>
<organism evidence="9 10">
    <name type="scientific">Saxibacter everestensis</name>
    <dbReference type="NCBI Taxonomy" id="2909229"/>
    <lineage>
        <taxon>Bacteria</taxon>
        <taxon>Bacillati</taxon>
        <taxon>Actinomycetota</taxon>
        <taxon>Actinomycetes</taxon>
        <taxon>Micrococcales</taxon>
        <taxon>Brevibacteriaceae</taxon>
        <taxon>Saxibacter</taxon>
    </lineage>
</organism>
<evidence type="ECO:0000256" key="2">
    <source>
        <dbReference type="ARBA" id="ARBA00022723"/>
    </source>
</evidence>
<dbReference type="EMBL" id="CP090958">
    <property type="protein sequence ID" value="WGW13334.1"/>
    <property type="molecule type" value="Genomic_DNA"/>
</dbReference>
<feature type="transmembrane region" description="Helical" evidence="7">
    <location>
        <begin position="280"/>
        <end position="303"/>
    </location>
</feature>
<keyword evidence="1 6" id="KW-0645">Protease</keyword>
<keyword evidence="7" id="KW-0812">Transmembrane</keyword>
<evidence type="ECO:0000259" key="8">
    <source>
        <dbReference type="Pfam" id="PF01435"/>
    </source>
</evidence>
<comment type="cofactor">
    <cofactor evidence="6">
        <name>Zn(2+)</name>
        <dbReference type="ChEBI" id="CHEBI:29105"/>
    </cofactor>
    <text evidence="6">Binds 1 zinc ion per subunit.</text>
</comment>
<feature type="transmembrane region" description="Helical" evidence="7">
    <location>
        <begin position="88"/>
        <end position="114"/>
    </location>
</feature>
<comment type="similarity">
    <text evidence="6">Belongs to the peptidase M48 family.</text>
</comment>
<gene>
    <name evidence="9" type="ORF">LWF01_06085</name>
</gene>
<protein>
    <submittedName>
        <fullName evidence="9">M48 family metalloprotease</fullName>
        <ecNumber evidence="9">3.4.24.-</ecNumber>
    </submittedName>
</protein>
<keyword evidence="2" id="KW-0479">Metal-binding</keyword>
<dbReference type="PANTHER" id="PTHR34978">
    <property type="entry name" value="POSSIBLE SENSOR-TRANSDUCER PROTEIN BLAR"/>
    <property type="match status" value="1"/>
</dbReference>
<accession>A0ABY8QY76</accession>
<dbReference type="GO" id="GO:0008237">
    <property type="term" value="F:metallopeptidase activity"/>
    <property type="evidence" value="ECO:0007669"/>
    <property type="project" value="UniProtKB-KW"/>
</dbReference>
<evidence type="ECO:0000256" key="7">
    <source>
        <dbReference type="SAM" id="Phobius"/>
    </source>
</evidence>